<keyword evidence="1" id="KW-0812">Transmembrane</keyword>
<evidence type="ECO:0000313" key="2">
    <source>
        <dbReference type="EMBL" id="TWI79166.1"/>
    </source>
</evidence>
<name>A0A562SEK2_9BACT</name>
<dbReference type="Proteomes" id="UP000316167">
    <property type="component" value="Unassembled WGS sequence"/>
</dbReference>
<keyword evidence="3" id="KW-1185">Reference proteome</keyword>
<proteinExistence type="predicted"/>
<reference evidence="2 3" key="1">
    <citation type="journal article" date="2015" name="Stand. Genomic Sci.">
        <title>Genomic Encyclopedia of Bacterial and Archaeal Type Strains, Phase III: the genomes of soil and plant-associated and newly described type strains.</title>
        <authorList>
            <person name="Whitman W.B."/>
            <person name="Woyke T."/>
            <person name="Klenk H.P."/>
            <person name="Zhou Y."/>
            <person name="Lilburn T.G."/>
            <person name="Beck B.J."/>
            <person name="De Vos P."/>
            <person name="Vandamme P."/>
            <person name="Eisen J.A."/>
            <person name="Garrity G."/>
            <person name="Hugenholtz P."/>
            <person name="Kyrpides N.C."/>
        </authorList>
    </citation>
    <scope>NUCLEOTIDE SEQUENCE [LARGE SCALE GENOMIC DNA]</scope>
    <source>
        <strain evidence="2 3">CGMCC 1.7271</strain>
    </source>
</reference>
<evidence type="ECO:0000256" key="1">
    <source>
        <dbReference type="SAM" id="Phobius"/>
    </source>
</evidence>
<feature type="transmembrane region" description="Helical" evidence="1">
    <location>
        <begin position="79"/>
        <end position="100"/>
    </location>
</feature>
<feature type="transmembrane region" description="Helical" evidence="1">
    <location>
        <begin position="12"/>
        <end position="32"/>
    </location>
</feature>
<dbReference type="EMBL" id="VLLE01000006">
    <property type="protein sequence ID" value="TWI79166.1"/>
    <property type="molecule type" value="Genomic_DNA"/>
</dbReference>
<evidence type="ECO:0000313" key="3">
    <source>
        <dbReference type="Proteomes" id="UP000316167"/>
    </source>
</evidence>
<feature type="transmembrane region" description="Helical" evidence="1">
    <location>
        <begin position="38"/>
        <end position="59"/>
    </location>
</feature>
<sequence length="173" mass="19375">MKSLLLYRIVSYFLLVIAVLLGIAALFTLLIALANPALLISVFVVVAVVLYSISSFLFLHNGLDGKQKLKVKLRDFIRVNAYVALVFVVMNIFQSIAVILEPSVLNQAVNDFAAVQQSKTPLPTGLFLNIMKVAIWFLLIYAVALGYHISATFRYMKQYAALFDEQPKNNQPY</sequence>
<keyword evidence="1" id="KW-1133">Transmembrane helix</keyword>
<dbReference type="OrthoDB" id="675986at2"/>
<dbReference type="RefSeq" id="WP_144887944.1">
    <property type="nucleotide sequence ID" value="NZ_VLLE01000006.1"/>
</dbReference>
<gene>
    <name evidence="2" type="ORF">IQ13_3568</name>
</gene>
<comment type="caution">
    <text evidence="2">The sequence shown here is derived from an EMBL/GenBank/DDBJ whole genome shotgun (WGS) entry which is preliminary data.</text>
</comment>
<keyword evidence="1" id="KW-0472">Membrane</keyword>
<feature type="transmembrane region" description="Helical" evidence="1">
    <location>
        <begin position="126"/>
        <end position="147"/>
    </location>
</feature>
<protein>
    <submittedName>
        <fullName evidence="2">Uncharacterized protein</fullName>
    </submittedName>
</protein>
<organism evidence="2 3">
    <name type="scientific">Lacibacter cauensis</name>
    <dbReference type="NCBI Taxonomy" id="510947"/>
    <lineage>
        <taxon>Bacteria</taxon>
        <taxon>Pseudomonadati</taxon>
        <taxon>Bacteroidota</taxon>
        <taxon>Chitinophagia</taxon>
        <taxon>Chitinophagales</taxon>
        <taxon>Chitinophagaceae</taxon>
        <taxon>Lacibacter</taxon>
    </lineage>
</organism>
<accession>A0A562SEK2</accession>
<dbReference type="AlphaFoldDB" id="A0A562SEK2"/>